<protein>
    <recommendedName>
        <fullName evidence="1">PucR C-terminal helix-turn-helix domain-containing protein</fullName>
    </recommendedName>
</protein>
<dbReference type="EMBL" id="NRHA01000005">
    <property type="protein sequence ID" value="PCC55100.1"/>
    <property type="molecule type" value="Genomic_DNA"/>
</dbReference>
<gene>
    <name evidence="2" type="ORF">CIK59_02755</name>
</gene>
<accession>A0A2A3ZTU7</accession>
<reference evidence="2 3" key="1">
    <citation type="journal article" date="2017" name="Elife">
        <title>Extensive horizontal gene transfer in cheese-associated bacteria.</title>
        <authorList>
            <person name="Bonham K.S."/>
            <person name="Wolfe B.E."/>
            <person name="Dutton R.J."/>
        </authorList>
    </citation>
    <scope>NUCLEOTIDE SEQUENCE [LARGE SCALE GENOMIC DNA]</scope>
    <source>
        <strain evidence="2 3">738_8</strain>
    </source>
</reference>
<dbReference type="AlphaFoldDB" id="A0A2A3ZTU7"/>
<comment type="caution">
    <text evidence="2">The sequence shown here is derived from an EMBL/GenBank/DDBJ whole genome shotgun (WGS) entry which is preliminary data.</text>
</comment>
<evidence type="ECO:0000259" key="1">
    <source>
        <dbReference type="Pfam" id="PF13556"/>
    </source>
</evidence>
<dbReference type="Pfam" id="PF13556">
    <property type="entry name" value="HTH_30"/>
    <property type="match status" value="1"/>
</dbReference>
<organism evidence="2 3">
    <name type="scientific">Brevibacterium aurantiacum</name>
    <dbReference type="NCBI Taxonomy" id="273384"/>
    <lineage>
        <taxon>Bacteria</taxon>
        <taxon>Bacillati</taxon>
        <taxon>Actinomycetota</taxon>
        <taxon>Actinomycetes</taxon>
        <taxon>Micrococcales</taxon>
        <taxon>Brevibacteriaceae</taxon>
        <taxon>Brevibacterium</taxon>
    </lineage>
</organism>
<dbReference type="RefSeq" id="WP_096145681.1">
    <property type="nucleotide sequence ID" value="NZ_NRHA01000005.1"/>
</dbReference>
<dbReference type="Gene3D" id="1.10.10.2840">
    <property type="entry name" value="PucR C-terminal helix-turn-helix domain"/>
    <property type="match status" value="1"/>
</dbReference>
<dbReference type="InterPro" id="IPR025736">
    <property type="entry name" value="PucR_C-HTH_dom"/>
</dbReference>
<evidence type="ECO:0000313" key="3">
    <source>
        <dbReference type="Proteomes" id="UP000217881"/>
    </source>
</evidence>
<name>A0A2A3ZTU7_BREAU</name>
<dbReference type="InterPro" id="IPR042070">
    <property type="entry name" value="PucR_C-HTH_sf"/>
</dbReference>
<proteinExistence type="predicted"/>
<feature type="domain" description="PucR C-terminal helix-turn-helix" evidence="1">
    <location>
        <begin position="270"/>
        <end position="321"/>
    </location>
</feature>
<dbReference type="Proteomes" id="UP000217881">
    <property type="component" value="Unassembled WGS sequence"/>
</dbReference>
<evidence type="ECO:0000313" key="2">
    <source>
        <dbReference type="EMBL" id="PCC55100.1"/>
    </source>
</evidence>
<sequence length="334" mass="35042">MQELVGKLSALDPEASESLKVIGFFDTLVSAQASVAALARSAAVLAGVPAGARAGAAGRIVRAGPAGARMDEGSPAGWPSLDVRGGVTVWIEREGSSHANDAMLLERFAIAVSITLSRIDFDARDHRTAEIVVDATASIEERTAAATRLRLNLHGRMRAIALSADAPLPSAPVSGLISTLFGFAQVLLVDESFTGFGERAGVGLAVEHTRLPESWASALVALRLSDDANRIVHADELGPLLMLAEAADAGLEPHPDAVELSRFADDRSSLATLDAVIDKGSVRGAALALGLHHSTVQARLAALTEALGYDVRTTIGRTRYTLSRTLQRLHDARI</sequence>